<dbReference type="Gene3D" id="1.10.10.10">
    <property type="entry name" value="Winged helix-like DNA-binding domain superfamily/Winged helix DNA-binding domain"/>
    <property type="match status" value="1"/>
</dbReference>
<evidence type="ECO:0000256" key="1">
    <source>
        <dbReference type="ARBA" id="ARBA00006479"/>
    </source>
</evidence>
<dbReference type="InterPro" id="IPR043129">
    <property type="entry name" value="ATPase_NBD"/>
</dbReference>
<accession>A0ABR7KYS4</accession>
<evidence type="ECO:0000313" key="2">
    <source>
        <dbReference type="EMBL" id="MBC6445604.1"/>
    </source>
</evidence>
<dbReference type="SUPFAM" id="SSF53067">
    <property type="entry name" value="Actin-like ATPase domain"/>
    <property type="match status" value="1"/>
</dbReference>
<comment type="similarity">
    <text evidence="1">Belongs to the ROK (NagC/XylR) family.</text>
</comment>
<sequence length="389" mass="39079">MAAGAVMAPGASAGEVFGLIRGGLAETRADLGRLTGLSRTAVTLRVDQLIDRGLVVETAAGGSTGGRPPTRLVFNADGGVVLAAALGASRSQLAVCDLSGRALSTATVEWADDPAVVLTAVADSFDRLLAGRRPLRGIGVSVPGTVEAGTTRSVSPSAWVDVDIPAFFAERYGVPVRVDNDVNALALAEHRAHPDIDDLLVIKVSTGIGAGIISGGGLRRGAMGAAGEIGHTKVADGGGAVCRCGGVDCLEAVAGGWALVRELAARGRQVGTALDVAELARADDPEALRLVRAAGRHIGGVVAAAVNLLNPAMVIVGGDLARAYEPLVAGMRELIYQSAAATATRDLRIEPGTLTDGGTRTGCAVMVLDDVLSAASVNAAVAGRPVAVG</sequence>
<proteinExistence type="inferred from homology"/>
<dbReference type="EMBL" id="JABVED010000001">
    <property type="protein sequence ID" value="MBC6445604.1"/>
    <property type="molecule type" value="Genomic_DNA"/>
</dbReference>
<keyword evidence="3" id="KW-1185">Reference proteome</keyword>
<dbReference type="Proteomes" id="UP000734823">
    <property type="component" value="Unassembled WGS sequence"/>
</dbReference>
<reference evidence="2 3" key="1">
    <citation type="submission" date="2020-06" db="EMBL/GenBank/DDBJ databases">
        <title>Actinokineospora xiongansis sp. nov., isolated from soil of Baiyangdian.</title>
        <authorList>
            <person name="Zhang X."/>
        </authorList>
    </citation>
    <scope>NUCLEOTIDE SEQUENCE [LARGE SCALE GENOMIC DNA]</scope>
    <source>
        <strain evidence="2 3">HBU206404</strain>
    </source>
</reference>
<comment type="caution">
    <text evidence="2">The sequence shown here is derived from an EMBL/GenBank/DDBJ whole genome shotgun (WGS) entry which is preliminary data.</text>
</comment>
<gene>
    <name evidence="2" type="ORF">GPZ80_00240</name>
</gene>
<dbReference type="PROSITE" id="PS00519">
    <property type="entry name" value="HTH_ASNC_1"/>
    <property type="match status" value="1"/>
</dbReference>
<dbReference type="InterPro" id="IPR036388">
    <property type="entry name" value="WH-like_DNA-bd_sf"/>
</dbReference>
<name>A0ABR7KYS4_9PSEU</name>
<dbReference type="InterPro" id="IPR019885">
    <property type="entry name" value="Tscrpt_reg_HTH_AsnC-type_CS"/>
</dbReference>
<dbReference type="InterPro" id="IPR049874">
    <property type="entry name" value="ROK_cs"/>
</dbReference>
<dbReference type="SUPFAM" id="SSF46785">
    <property type="entry name" value="Winged helix' DNA-binding domain"/>
    <property type="match status" value="1"/>
</dbReference>
<organism evidence="2 3">
    <name type="scientific">Actinokineospora xionganensis</name>
    <dbReference type="NCBI Taxonomy" id="2684470"/>
    <lineage>
        <taxon>Bacteria</taxon>
        <taxon>Bacillati</taxon>
        <taxon>Actinomycetota</taxon>
        <taxon>Actinomycetes</taxon>
        <taxon>Pseudonocardiales</taxon>
        <taxon>Pseudonocardiaceae</taxon>
        <taxon>Actinokineospora</taxon>
    </lineage>
</organism>
<protein>
    <submittedName>
        <fullName evidence="2">ROK family protein</fullName>
    </submittedName>
</protein>
<dbReference type="PANTHER" id="PTHR18964:SF173">
    <property type="entry name" value="GLUCOKINASE"/>
    <property type="match status" value="1"/>
</dbReference>
<dbReference type="Gene3D" id="3.30.420.40">
    <property type="match status" value="2"/>
</dbReference>
<dbReference type="PANTHER" id="PTHR18964">
    <property type="entry name" value="ROK (REPRESSOR, ORF, KINASE) FAMILY"/>
    <property type="match status" value="1"/>
</dbReference>
<dbReference type="Pfam" id="PF00480">
    <property type="entry name" value="ROK"/>
    <property type="match status" value="1"/>
</dbReference>
<dbReference type="PROSITE" id="PS01125">
    <property type="entry name" value="ROK"/>
    <property type="match status" value="1"/>
</dbReference>
<dbReference type="InterPro" id="IPR000600">
    <property type="entry name" value="ROK"/>
</dbReference>
<evidence type="ECO:0000313" key="3">
    <source>
        <dbReference type="Proteomes" id="UP000734823"/>
    </source>
</evidence>
<dbReference type="InterPro" id="IPR036390">
    <property type="entry name" value="WH_DNA-bd_sf"/>
</dbReference>